<comment type="caution">
    <text evidence="2">The sequence shown here is derived from an EMBL/GenBank/DDBJ whole genome shotgun (WGS) entry which is preliminary data.</text>
</comment>
<gene>
    <name evidence="2" type="ORF">CR513_18226</name>
</gene>
<evidence type="ECO:0000313" key="2">
    <source>
        <dbReference type="EMBL" id="RDX98806.1"/>
    </source>
</evidence>
<proteinExistence type="predicted"/>
<dbReference type="AlphaFoldDB" id="A0A371H7V2"/>
<evidence type="ECO:0000313" key="3">
    <source>
        <dbReference type="Proteomes" id="UP000257109"/>
    </source>
</evidence>
<name>A0A371H7V2_MUCPR</name>
<accession>A0A371H7V2</accession>
<organism evidence="2 3">
    <name type="scientific">Mucuna pruriens</name>
    <name type="common">Velvet bean</name>
    <name type="synonym">Dolichos pruriens</name>
    <dbReference type="NCBI Taxonomy" id="157652"/>
    <lineage>
        <taxon>Eukaryota</taxon>
        <taxon>Viridiplantae</taxon>
        <taxon>Streptophyta</taxon>
        <taxon>Embryophyta</taxon>
        <taxon>Tracheophyta</taxon>
        <taxon>Spermatophyta</taxon>
        <taxon>Magnoliopsida</taxon>
        <taxon>eudicotyledons</taxon>
        <taxon>Gunneridae</taxon>
        <taxon>Pentapetalae</taxon>
        <taxon>rosids</taxon>
        <taxon>fabids</taxon>
        <taxon>Fabales</taxon>
        <taxon>Fabaceae</taxon>
        <taxon>Papilionoideae</taxon>
        <taxon>50 kb inversion clade</taxon>
        <taxon>NPAAA clade</taxon>
        <taxon>indigoferoid/millettioid clade</taxon>
        <taxon>Phaseoleae</taxon>
        <taxon>Mucuna</taxon>
    </lineage>
</organism>
<keyword evidence="3" id="KW-1185">Reference proteome</keyword>
<feature type="compositionally biased region" description="Polar residues" evidence="1">
    <location>
        <begin position="8"/>
        <end position="22"/>
    </location>
</feature>
<dbReference type="Proteomes" id="UP000257109">
    <property type="component" value="Unassembled WGS sequence"/>
</dbReference>
<evidence type="ECO:0000256" key="1">
    <source>
        <dbReference type="SAM" id="MobiDB-lite"/>
    </source>
</evidence>
<reference evidence="2" key="1">
    <citation type="submission" date="2018-05" db="EMBL/GenBank/DDBJ databases">
        <title>Draft genome of Mucuna pruriens seed.</title>
        <authorList>
            <person name="Nnadi N.E."/>
            <person name="Vos R."/>
            <person name="Hasami M.H."/>
            <person name="Devisetty U.K."/>
            <person name="Aguiy J.C."/>
        </authorList>
    </citation>
    <scope>NUCLEOTIDE SEQUENCE [LARGE SCALE GENOMIC DNA]</scope>
    <source>
        <strain evidence="2">JCA_2017</strain>
    </source>
</reference>
<feature type="region of interest" description="Disordered" evidence="1">
    <location>
        <begin position="1"/>
        <end position="39"/>
    </location>
</feature>
<protein>
    <submittedName>
        <fullName evidence="2">Uncharacterized protein</fullName>
    </submittedName>
</protein>
<sequence>MEQMMQKLGTQKQGGLETNKSETVGGKIEPEAELVSPKLQDSRRRLEIPSFNREKDVGAPRNKRMEVVLVSLEGQALGWFHWWEDFKKAIVDRLQPAISKSPFAVLLGLKQGEEKNRAVARMEVNNRTRSANPFRSFGGMWNRVNDINKTFTRQGEIYGGSATVGAGVKAANNGGSHTRVKQGEYRRLTNAEMHEKLKKENLDLPEDSRIHSVFHVSLLKREVSKSQLVQPLPLALADDMELQVQPANVLDIRQVPALRKKLY</sequence>
<feature type="non-terminal residue" evidence="2">
    <location>
        <position position="1"/>
    </location>
</feature>
<dbReference type="EMBL" id="QJKJ01003370">
    <property type="protein sequence ID" value="RDX98806.1"/>
    <property type="molecule type" value="Genomic_DNA"/>
</dbReference>